<dbReference type="OrthoDB" id="8453373at2"/>
<dbReference type="PANTHER" id="PTHR47237:SF2">
    <property type="entry name" value="BLL4206 PROTEIN"/>
    <property type="match status" value="1"/>
</dbReference>
<dbReference type="PROSITE" id="PS51186">
    <property type="entry name" value="GNAT"/>
    <property type="match status" value="1"/>
</dbReference>
<dbReference type="RefSeq" id="WP_145633877.1">
    <property type="nucleotide sequence ID" value="NZ_VIWP01000001.1"/>
</dbReference>
<keyword evidence="3" id="KW-1185">Reference proteome</keyword>
<proteinExistence type="predicted"/>
<evidence type="ECO:0000259" key="1">
    <source>
        <dbReference type="PROSITE" id="PS51186"/>
    </source>
</evidence>
<reference evidence="2 3" key="1">
    <citation type="submission" date="2019-06" db="EMBL/GenBank/DDBJ databases">
        <title>Sorghum-associated microbial communities from plants grown in Nebraska, USA.</title>
        <authorList>
            <person name="Schachtman D."/>
        </authorList>
    </citation>
    <scope>NUCLEOTIDE SEQUENCE [LARGE SCALE GENOMIC DNA]</scope>
    <source>
        <strain evidence="2 3">1225</strain>
    </source>
</reference>
<dbReference type="InterPro" id="IPR041496">
    <property type="entry name" value="YitH/HolE_GNAT"/>
</dbReference>
<dbReference type="SUPFAM" id="SSF55729">
    <property type="entry name" value="Acyl-CoA N-acyltransferases (Nat)"/>
    <property type="match status" value="1"/>
</dbReference>
<dbReference type="InterPro" id="IPR016181">
    <property type="entry name" value="Acyl_CoA_acyltransferase"/>
</dbReference>
<evidence type="ECO:0000313" key="3">
    <source>
        <dbReference type="Proteomes" id="UP000320653"/>
    </source>
</evidence>
<gene>
    <name evidence="2" type="ORF">FHW37_1011090</name>
</gene>
<dbReference type="EMBL" id="VIWP01000001">
    <property type="protein sequence ID" value="TWF59284.1"/>
    <property type="molecule type" value="Genomic_DNA"/>
</dbReference>
<dbReference type="Gene3D" id="3.40.630.30">
    <property type="match status" value="1"/>
</dbReference>
<dbReference type="GO" id="GO:0016747">
    <property type="term" value="F:acyltransferase activity, transferring groups other than amino-acyl groups"/>
    <property type="evidence" value="ECO:0007669"/>
    <property type="project" value="InterPro"/>
</dbReference>
<protein>
    <submittedName>
        <fullName evidence="2">Acetyltransferase (GNAT) family protein</fullName>
    </submittedName>
</protein>
<dbReference type="InterPro" id="IPR052729">
    <property type="entry name" value="Acyl/Acetyltrans_Enzymes"/>
</dbReference>
<dbReference type="Proteomes" id="UP000320653">
    <property type="component" value="Unassembled WGS sequence"/>
</dbReference>
<dbReference type="Pfam" id="PF18014">
    <property type="entry name" value="Acetyltransf_18"/>
    <property type="match status" value="1"/>
</dbReference>
<dbReference type="PANTHER" id="PTHR47237">
    <property type="entry name" value="SLL0310 PROTEIN"/>
    <property type="match status" value="1"/>
</dbReference>
<keyword evidence="2" id="KW-0808">Transferase</keyword>
<accession>A0A561R9M3</accession>
<feature type="domain" description="N-acetyltransferase" evidence="1">
    <location>
        <begin position="16"/>
        <end position="152"/>
    </location>
</feature>
<dbReference type="AlphaFoldDB" id="A0A561R9M3"/>
<name>A0A561R9M3_9HYPH</name>
<evidence type="ECO:0000313" key="2">
    <source>
        <dbReference type="EMBL" id="TWF59284.1"/>
    </source>
</evidence>
<organism evidence="2 3">
    <name type="scientific">Neorhizobium alkalisoli</name>
    <dbReference type="NCBI Taxonomy" id="528178"/>
    <lineage>
        <taxon>Bacteria</taxon>
        <taxon>Pseudomonadati</taxon>
        <taxon>Pseudomonadota</taxon>
        <taxon>Alphaproteobacteria</taxon>
        <taxon>Hyphomicrobiales</taxon>
        <taxon>Rhizobiaceae</taxon>
        <taxon>Rhizobium/Agrobacterium group</taxon>
        <taxon>Neorhizobium</taxon>
    </lineage>
</organism>
<dbReference type="Gene3D" id="3.40.630.90">
    <property type="match status" value="1"/>
</dbReference>
<dbReference type="InterPro" id="IPR000182">
    <property type="entry name" value="GNAT_dom"/>
</dbReference>
<comment type="caution">
    <text evidence="2">The sequence shown here is derived from an EMBL/GenBank/DDBJ whole genome shotgun (WGS) entry which is preliminary data.</text>
</comment>
<sequence>MDSELPRTLNVDNFEMRFADVANVELSQLHALSISVGWPHRAADWQHLLDIGKGYVALDEIGRVGASAMWFPHGPDFTTFGMLITSPRLQTNGTAKWLMERIMADCGHTCIRLNSTRDARRLYSLLGFKPKRTVYQCQGTVIPPIAGPLPLEDGLVLRRLDRNDLDAVIAFDAPAFGVDRRVHMLRLFDSSVGYGLYEGQQLRAFSMRRRFGKGHVVGPVIARNDEDAIRVTHPHVAAHIDGFLRLDTHFDTGPFATFIQQSGLVIYDTVTTMVRQEAASYGTGEDGNPVVYGMVSQSLG</sequence>